<dbReference type="InterPro" id="IPR027417">
    <property type="entry name" value="P-loop_NTPase"/>
</dbReference>
<dbReference type="GO" id="GO:0006576">
    <property type="term" value="P:biogenic amine metabolic process"/>
    <property type="evidence" value="ECO:0007669"/>
    <property type="project" value="InterPro"/>
</dbReference>
<accession>X0YIE5</accession>
<gene>
    <name evidence="1" type="ORF">S01H4_09347</name>
</gene>
<evidence type="ECO:0000313" key="1">
    <source>
        <dbReference type="EMBL" id="GAG55695.1"/>
    </source>
</evidence>
<dbReference type="EMBL" id="BART01003358">
    <property type="protein sequence ID" value="GAG55695.1"/>
    <property type="molecule type" value="Genomic_DNA"/>
</dbReference>
<dbReference type="SUPFAM" id="SSF52540">
    <property type="entry name" value="P-loop containing nucleoside triphosphate hydrolases"/>
    <property type="match status" value="1"/>
</dbReference>
<dbReference type="InterPro" id="IPR012381">
    <property type="entry name" value="EutP_PduV"/>
</dbReference>
<protein>
    <recommendedName>
        <fullName evidence="2">Shikimate kinase</fullName>
    </recommendedName>
</protein>
<name>X0YIE5_9ZZZZ</name>
<sequence>MKILIIGNLGSGKTTLGKKIKEMTSYEFIQIEELRKKYLM</sequence>
<evidence type="ECO:0008006" key="2">
    <source>
        <dbReference type="Google" id="ProtNLM"/>
    </source>
</evidence>
<organism evidence="1">
    <name type="scientific">marine sediment metagenome</name>
    <dbReference type="NCBI Taxonomy" id="412755"/>
    <lineage>
        <taxon>unclassified sequences</taxon>
        <taxon>metagenomes</taxon>
        <taxon>ecological metagenomes</taxon>
    </lineage>
</organism>
<dbReference type="GO" id="GO:0005524">
    <property type="term" value="F:ATP binding"/>
    <property type="evidence" value="ECO:0007669"/>
    <property type="project" value="InterPro"/>
</dbReference>
<reference evidence="1" key="1">
    <citation type="journal article" date="2014" name="Front. Microbiol.">
        <title>High frequency of phylogenetically diverse reductive dehalogenase-homologous genes in deep subseafloor sedimentary metagenomes.</title>
        <authorList>
            <person name="Kawai M."/>
            <person name="Futagami T."/>
            <person name="Toyoda A."/>
            <person name="Takaki Y."/>
            <person name="Nishi S."/>
            <person name="Hori S."/>
            <person name="Arai W."/>
            <person name="Tsubouchi T."/>
            <person name="Morono Y."/>
            <person name="Uchiyama I."/>
            <person name="Ito T."/>
            <person name="Fujiyama A."/>
            <person name="Inagaki F."/>
            <person name="Takami H."/>
        </authorList>
    </citation>
    <scope>NUCLEOTIDE SEQUENCE</scope>
    <source>
        <strain evidence="1">Expedition CK06-06</strain>
    </source>
</reference>
<dbReference type="Pfam" id="PF10662">
    <property type="entry name" value="PduV-EutP"/>
    <property type="match status" value="1"/>
</dbReference>
<dbReference type="Gene3D" id="3.40.50.300">
    <property type="entry name" value="P-loop containing nucleotide triphosphate hydrolases"/>
    <property type="match status" value="1"/>
</dbReference>
<proteinExistence type="predicted"/>
<dbReference type="AlphaFoldDB" id="X0YIE5"/>
<comment type="caution">
    <text evidence="1">The sequence shown here is derived from an EMBL/GenBank/DDBJ whole genome shotgun (WGS) entry which is preliminary data.</text>
</comment>